<feature type="domain" description="PiggyBac transposable element-derived protein" evidence="2">
    <location>
        <begin position="168"/>
        <end position="271"/>
    </location>
</feature>
<protein>
    <submittedName>
        <fullName evidence="3">Putative piggyBac transposable element-derived protein 4-like</fullName>
    </submittedName>
</protein>
<organism evidence="3 4">
    <name type="scientific">Stichopus japonicus</name>
    <name type="common">Sea cucumber</name>
    <dbReference type="NCBI Taxonomy" id="307972"/>
    <lineage>
        <taxon>Eukaryota</taxon>
        <taxon>Metazoa</taxon>
        <taxon>Echinodermata</taxon>
        <taxon>Eleutherozoa</taxon>
        <taxon>Echinozoa</taxon>
        <taxon>Holothuroidea</taxon>
        <taxon>Aspidochirotacea</taxon>
        <taxon>Aspidochirotida</taxon>
        <taxon>Stichopodidae</taxon>
        <taxon>Apostichopus</taxon>
    </lineage>
</organism>
<evidence type="ECO:0000313" key="4">
    <source>
        <dbReference type="Proteomes" id="UP000230750"/>
    </source>
</evidence>
<dbReference type="InterPro" id="IPR029526">
    <property type="entry name" value="PGBD"/>
</dbReference>
<keyword evidence="4" id="KW-1185">Reference proteome</keyword>
<feature type="compositionally biased region" description="Pro residues" evidence="1">
    <location>
        <begin position="63"/>
        <end position="79"/>
    </location>
</feature>
<reference evidence="3 4" key="1">
    <citation type="journal article" date="2017" name="PLoS Biol.">
        <title>The sea cucumber genome provides insights into morphological evolution and visceral regeneration.</title>
        <authorList>
            <person name="Zhang X."/>
            <person name="Sun L."/>
            <person name="Yuan J."/>
            <person name="Sun Y."/>
            <person name="Gao Y."/>
            <person name="Zhang L."/>
            <person name="Li S."/>
            <person name="Dai H."/>
            <person name="Hamel J.F."/>
            <person name="Liu C."/>
            <person name="Yu Y."/>
            <person name="Liu S."/>
            <person name="Lin W."/>
            <person name="Guo K."/>
            <person name="Jin S."/>
            <person name="Xu P."/>
            <person name="Storey K.B."/>
            <person name="Huan P."/>
            <person name="Zhang T."/>
            <person name="Zhou Y."/>
            <person name="Zhang J."/>
            <person name="Lin C."/>
            <person name="Li X."/>
            <person name="Xing L."/>
            <person name="Huo D."/>
            <person name="Sun M."/>
            <person name="Wang L."/>
            <person name="Mercier A."/>
            <person name="Li F."/>
            <person name="Yang H."/>
            <person name="Xiang J."/>
        </authorList>
    </citation>
    <scope>NUCLEOTIDE SEQUENCE [LARGE SCALE GENOMIC DNA]</scope>
    <source>
        <strain evidence="3">Shaxun</strain>
        <tissue evidence="3">Muscle</tissue>
    </source>
</reference>
<feature type="compositionally biased region" description="Basic residues" evidence="1">
    <location>
        <begin position="49"/>
        <end position="60"/>
    </location>
</feature>
<dbReference type="Pfam" id="PF13843">
    <property type="entry name" value="DDE_Tnp_1_7"/>
    <property type="match status" value="2"/>
</dbReference>
<dbReference type="OrthoDB" id="9986773at2759"/>
<evidence type="ECO:0000259" key="2">
    <source>
        <dbReference type="Pfam" id="PF13843"/>
    </source>
</evidence>
<name>A0A2G8JD99_STIJA</name>
<feature type="region of interest" description="Disordered" evidence="1">
    <location>
        <begin position="25"/>
        <end position="82"/>
    </location>
</feature>
<dbReference type="PANTHER" id="PTHR46599">
    <property type="entry name" value="PIGGYBAC TRANSPOSABLE ELEMENT-DERIVED PROTEIN 4"/>
    <property type="match status" value="1"/>
</dbReference>
<dbReference type="Proteomes" id="UP000230750">
    <property type="component" value="Unassembled WGS sequence"/>
</dbReference>
<dbReference type="AlphaFoldDB" id="A0A2G8JD99"/>
<gene>
    <name evidence="3" type="ORF">BSL78_29497</name>
</gene>
<dbReference type="EMBL" id="MRZV01002447">
    <property type="protein sequence ID" value="PIK33689.1"/>
    <property type="molecule type" value="Genomic_DNA"/>
</dbReference>
<evidence type="ECO:0000313" key="3">
    <source>
        <dbReference type="EMBL" id="PIK33689.1"/>
    </source>
</evidence>
<feature type="domain" description="PiggyBac transposable element-derived protein" evidence="2">
    <location>
        <begin position="289"/>
        <end position="493"/>
    </location>
</feature>
<comment type="caution">
    <text evidence="3">The sequence shown here is derived from an EMBL/GenBank/DDBJ whole genome shotgun (WGS) entry which is preliminary data.</text>
</comment>
<accession>A0A2G8JD99</accession>
<sequence length="595" mass="68247">MPWWRQIAEFQSVINRPINITVEEEDLPIPQPPPLAVVGTAGDLQPAPPKRRRGRPKKTPVRAVPPPPPPQRPATPPPVLDATSRADFKRRCEARKAALGGYNKKLSPQEAHEKWTLLVEDNEDRSNCCGEWLWEDFTEDVPFINKNVNFAFETQGLSHTAKGANSELDFLRLFLTEPVLKNLVDQTNLYASQEGVKTVDGGGKYIPVTRESLMAYIGLTIAMGLTNKSKIDAYWSTNQILETPWFRKVMPRSLYQQHQRYLHVSDNTMGEKTADGRFCDKLYKLSSVHEGQTNEVGLKVWTLCDAKVHYCLNFDLYTGGIGEKGLPFRVVNELMGPYLGRGHRLYTDNFYTSPELLAHLLSHNTLAVGTVRENQKHMPVRGKSSQTKVEVGHSVFLKSHKMTACRWMDKRDVFCLSTVHGNSLTEITRIKKGSAGEREVVQRPTIVSDYNAHMGGVDVFDQLLSYHPIVRRYKRWWLKPFWRAIDMAILNAFALWKLRHTELSSQNLHQMFRLALAEQLCVPHLVRDVPQKQFAVHRLSKKHCQRPTNFETRRQCSVCKDPHKKIKTGCLTCGEDIRLHLTEPECFYRHHHQYD</sequence>
<dbReference type="PANTHER" id="PTHR46599:SF3">
    <property type="entry name" value="PIGGYBAC TRANSPOSABLE ELEMENT-DERIVED PROTEIN 4"/>
    <property type="match status" value="1"/>
</dbReference>
<evidence type="ECO:0000256" key="1">
    <source>
        <dbReference type="SAM" id="MobiDB-lite"/>
    </source>
</evidence>
<proteinExistence type="predicted"/>